<evidence type="ECO:0000313" key="3">
    <source>
        <dbReference type="Proteomes" id="UP000537204"/>
    </source>
</evidence>
<name>A0A7W9DZM0_9SPHI</name>
<dbReference type="Proteomes" id="UP000537204">
    <property type="component" value="Unassembled WGS sequence"/>
</dbReference>
<sequence length="61" mass="7011">MKKILLGLSFIGLLFYSCQSKEKQKIQPSTTDHKVSQQVHHKLQTDSVHTSNKVDYLNEIP</sequence>
<dbReference type="RefSeq" id="WP_183881905.1">
    <property type="nucleotide sequence ID" value="NZ_JACHCE010000003.1"/>
</dbReference>
<comment type="caution">
    <text evidence="2">The sequence shown here is derived from an EMBL/GenBank/DDBJ whole genome shotgun (WGS) entry which is preliminary data.</text>
</comment>
<dbReference type="AlphaFoldDB" id="A0A7W9DZM0"/>
<proteinExistence type="predicted"/>
<gene>
    <name evidence="2" type="ORF">HDE68_002285</name>
</gene>
<protein>
    <recommendedName>
        <fullName evidence="4">Lipoprotein</fullName>
    </recommendedName>
</protein>
<evidence type="ECO:0000313" key="2">
    <source>
        <dbReference type="EMBL" id="MBB5636384.1"/>
    </source>
</evidence>
<reference evidence="2 3" key="1">
    <citation type="submission" date="2020-08" db="EMBL/GenBank/DDBJ databases">
        <title>Genomic Encyclopedia of Type Strains, Phase IV (KMG-V): Genome sequencing to study the core and pangenomes of soil and plant-associated prokaryotes.</title>
        <authorList>
            <person name="Whitman W."/>
        </authorList>
    </citation>
    <scope>NUCLEOTIDE SEQUENCE [LARGE SCALE GENOMIC DNA]</scope>
    <source>
        <strain evidence="2 3">S3M1</strain>
    </source>
</reference>
<organism evidence="2 3">
    <name type="scientific">Pedobacter cryoconitis</name>
    <dbReference type="NCBI Taxonomy" id="188932"/>
    <lineage>
        <taxon>Bacteria</taxon>
        <taxon>Pseudomonadati</taxon>
        <taxon>Bacteroidota</taxon>
        <taxon>Sphingobacteriia</taxon>
        <taxon>Sphingobacteriales</taxon>
        <taxon>Sphingobacteriaceae</taxon>
        <taxon>Pedobacter</taxon>
    </lineage>
</organism>
<dbReference type="PROSITE" id="PS51257">
    <property type="entry name" value="PROKAR_LIPOPROTEIN"/>
    <property type="match status" value="1"/>
</dbReference>
<accession>A0A7W9DZM0</accession>
<feature type="compositionally biased region" description="Basic and acidic residues" evidence="1">
    <location>
        <begin position="26"/>
        <end position="35"/>
    </location>
</feature>
<feature type="region of interest" description="Disordered" evidence="1">
    <location>
        <begin position="26"/>
        <end position="49"/>
    </location>
</feature>
<evidence type="ECO:0008006" key="4">
    <source>
        <dbReference type="Google" id="ProtNLM"/>
    </source>
</evidence>
<evidence type="ECO:0000256" key="1">
    <source>
        <dbReference type="SAM" id="MobiDB-lite"/>
    </source>
</evidence>
<dbReference type="EMBL" id="JACHCE010000003">
    <property type="protein sequence ID" value="MBB5636384.1"/>
    <property type="molecule type" value="Genomic_DNA"/>
</dbReference>